<dbReference type="PANTHER" id="PTHR37431:SF3">
    <property type="entry name" value="DUF19 DOMAIN-CONTAINING PROTEIN"/>
    <property type="match status" value="1"/>
</dbReference>
<organism evidence="3 4">
    <name type="scientific">Necator americanus</name>
    <name type="common">Human hookworm</name>
    <dbReference type="NCBI Taxonomy" id="51031"/>
    <lineage>
        <taxon>Eukaryota</taxon>
        <taxon>Metazoa</taxon>
        <taxon>Ecdysozoa</taxon>
        <taxon>Nematoda</taxon>
        <taxon>Chromadorea</taxon>
        <taxon>Rhabditida</taxon>
        <taxon>Rhabditina</taxon>
        <taxon>Rhabditomorpha</taxon>
        <taxon>Strongyloidea</taxon>
        <taxon>Ancylostomatidae</taxon>
        <taxon>Bunostominae</taxon>
        <taxon>Necator</taxon>
    </lineage>
</organism>
<dbReference type="EMBL" id="JAVFWL010000005">
    <property type="protein sequence ID" value="KAK6753409.1"/>
    <property type="molecule type" value="Genomic_DNA"/>
</dbReference>
<reference evidence="3 4" key="1">
    <citation type="submission" date="2023-08" db="EMBL/GenBank/DDBJ databases">
        <title>A Necator americanus chromosomal reference genome.</title>
        <authorList>
            <person name="Ilik V."/>
            <person name="Petrzelkova K.J."/>
            <person name="Pardy F."/>
            <person name="Fuh T."/>
            <person name="Niatou-Singa F.S."/>
            <person name="Gouil Q."/>
            <person name="Baker L."/>
            <person name="Ritchie M.E."/>
            <person name="Jex A.R."/>
            <person name="Gazzola D."/>
            <person name="Li H."/>
            <person name="Toshio Fujiwara R."/>
            <person name="Zhan B."/>
            <person name="Aroian R.V."/>
            <person name="Pafco B."/>
            <person name="Schwarz E.M."/>
        </authorList>
    </citation>
    <scope>NUCLEOTIDE SEQUENCE [LARGE SCALE GENOMIC DNA]</scope>
    <source>
        <strain evidence="3 4">Aroian</strain>
        <tissue evidence="3">Whole animal</tissue>
    </source>
</reference>
<name>A0ABR1DSL5_NECAM</name>
<feature type="chain" id="PRO_5045987160" description="DUF19 domain-containing protein" evidence="2">
    <location>
        <begin position="16"/>
        <end position="807"/>
    </location>
</feature>
<feature type="compositionally biased region" description="Acidic residues" evidence="1">
    <location>
        <begin position="293"/>
        <end position="308"/>
    </location>
</feature>
<keyword evidence="2" id="KW-0732">Signal</keyword>
<proteinExistence type="predicted"/>
<dbReference type="PANTHER" id="PTHR37431">
    <property type="entry name" value="PROTEIN CBG06927"/>
    <property type="match status" value="1"/>
</dbReference>
<gene>
    <name evidence="3" type="primary">Necator_chrV.g17579</name>
    <name evidence="3" type="ORF">RB195_012789</name>
</gene>
<sequence>MRFIWIILVLNQVQCENIECVHDPSLAGRCLRPLLDVWEAIRETETVARDLLFPVPFYSKIAVHKLCASYITVTDECSANDQMRKCPPDPIIQFVDSHLKFVCGQYGPAVMDNFDCVSKSLLELQHCREHIRGVPNPMQNSGKCDGMVTFFDCIKDRLNLECGEIATSLLGASIEELGCLDGTTKYNDVLKQVNSTDMLTEQFRRDYFKNAQKMELKIPSIKAARTYEDYPKMPEIAFAKDEKNIKKELVTTSIEDEEDNATKPAQFMDSTESATVAATETPEVVASTPSESTTEESSNDAVEDDTSTEELQVTNEVVETTTHPPYCIPHRDHLTISNCYKGVMAKAALLSAGSPATATIHFPLYNVSVEDVVALCDDTRDATKCMDGVDKFCLHPQLNFVEQQFLATCELLKMRDFDIDYTCIQKKLLEREDCVTYVNGTMDPSEDKCEGQETLLSCMKAELEQECGEESYNSVVTMLRGYGCNISDEIVAWNTSTILHTTTTSYKIASATKTSSTTQKIYQATTLPPSSFSSSVVEGSGTTFDTEPSSPIPLIDDSSQKVHELLNLQNNFLATTAVNFGTTPAQGTVPVAGNDNEIGPGTLMEDKLSELSTSTEKEESVNEVEEDSPLFNYTVSSNCTSSMREHARVCTAPLMRTWAALRATWPHLAEVTFPVYKYSRVQLLELCDSYANVFLCANIDDIRVCLMDELVRFAQDHLGYICSPQNIQRFMGHYDCIMEQEALGKDNCRRHIIGEAVPGRDEYKCHGVRSYSSCLAPHLMRNCGKDALREFDASVRQFGCQSGLLQD</sequence>
<evidence type="ECO:0000256" key="1">
    <source>
        <dbReference type="SAM" id="MobiDB-lite"/>
    </source>
</evidence>
<feature type="signal peptide" evidence="2">
    <location>
        <begin position="1"/>
        <end position="15"/>
    </location>
</feature>
<evidence type="ECO:0000313" key="4">
    <source>
        <dbReference type="Proteomes" id="UP001303046"/>
    </source>
</evidence>
<feature type="compositionally biased region" description="Low complexity" evidence="1">
    <location>
        <begin position="270"/>
        <end position="292"/>
    </location>
</feature>
<evidence type="ECO:0000256" key="2">
    <source>
        <dbReference type="SAM" id="SignalP"/>
    </source>
</evidence>
<evidence type="ECO:0000313" key="3">
    <source>
        <dbReference type="EMBL" id="KAK6753409.1"/>
    </source>
</evidence>
<keyword evidence="4" id="KW-1185">Reference proteome</keyword>
<comment type="caution">
    <text evidence="3">The sequence shown here is derived from an EMBL/GenBank/DDBJ whole genome shotgun (WGS) entry which is preliminary data.</text>
</comment>
<evidence type="ECO:0008006" key="5">
    <source>
        <dbReference type="Google" id="ProtNLM"/>
    </source>
</evidence>
<feature type="region of interest" description="Disordered" evidence="1">
    <location>
        <begin position="253"/>
        <end position="310"/>
    </location>
</feature>
<protein>
    <recommendedName>
        <fullName evidence="5">DUF19 domain-containing protein</fullName>
    </recommendedName>
</protein>
<accession>A0ABR1DSL5</accession>
<dbReference type="Proteomes" id="UP001303046">
    <property type="component" value="Unassembled WGS sequence"/>
</dbReference>
<feature type="region of interest" description="Disordered" evidence="1">
    <location>
        <begin position="532"/>
        <end position="552"/>
    </location>
</feature>